<dbReference type="GO" id="GO:0033202">
    <property type="term" value="C:DNA helicase complex"/>
    <property type="evidence" value="ECO:0007669"/>
    <property type="project" value="TreeGrafter"/>
</dbReference>
<evidence type="ECO:0000256" key="10">
    <source>
        <dbReference type="ARBA" id="ARBA00023235"/>
    </source>
</evidence>
<keyword evidence="7 15" id="KW-0067">ATP-binding</keyword>
<proteinExistence type="predicted"/>
<dbReference type="Gene3D" id="3.40.50.300">
    <property type="entry name" value="P-loop containing nucleotide triphosphate hydrolases"/>
    <property type="match status" value="3"/>
</dbReference>
<evidence type="ECO:0000256" key="4">
    <source>
        <dbReference type="ARBA" id="ARBA00022801"/>
    </source>
</evidence>
<dbReference type="GO" id="GO:0005524">
    <property type="term" value="F:ATP binding"/>
    <property type="evidence" value="ECO:0007669"/>
    <property type="project" value="UniProtKB-UniRule"/>
</dbReference>
<dbReference type="AlphaFoldDB" id="A0A0E1WZ66"/>
<dbReference type="SUPFAM" id="SSF52540">
    <property type="entry name" value="P-loop containing nucleoside triphosphate hydrolases"/>
    <property type="match status" value="1"/>
</dbReference>
<evidence type="ECO:0000256" key="5">
    <source>
        <dbReference type="ARBA" id="ARBA00022806"/>
    </source>
</evidence>
<protein>
    <recommendedName>
        <fullName evidence="12">DNA 3'-5' helicase</fullName>
        <ecNumber evidence="12">5.6.2.4</ecNumber>
    </recommendedName>
    <alternativeName>
        <fullName evidence="13">DNA 3'-5' helicase II</fullName>
    </alternativeName>
</protein>
<evidence type="ECO:0000256" key="12">
    <source>
        <dbReference type="ARBA" id="ARBA00034808"/>
    </source>
</evidence>
<feature type="domain" description="UvrD-like helicase C-terminal" evidence="18">
    <location>
        <begin position="519"/>
        <end position="792"/>
    </location>
</feature>
<evidence type="ECO:0000256" key="3">
    <source>
        <dbReference type="ARBA" id="ARBA00022763"/>
    </source>
</evidence>
<keyword evidence="8" id="KW-0238">DNA-binding</keyword>
<dbReference type="GO" id="GO:0000725">
    <property type="term" value="P:recombinational repair"/>
    <property type="evidence" value="ECO:0007669"/>
    <property type="project" value="TreeGrafter"/>
</dbReference>
<keyword evidence="4 15" id="KW-0378">Hydrolase</keyword>
<dbReference type="PANTHER" id="PTHR11070">
    <property type="entry name" value="UVRD / RECB / PCRA DNA HELICASE FAMILY MEMBER"/>
    <property type="match status" value="1"/>
</dbReference>
<dbReference type="GO" id="GO:0043138">
    <property type="term" value="F:3'-5' DNA helicase activity"/>
    <property type="evidence" value="ECO:0007669"/>
    <property type="project" value="UniProtKB-EC"/>
</dbReference>
<feature type="binding site" evidence="15">
    <location>
        <begin position="29"/>
        <end position="36"/>
    </location>
    <ligand>
        <name>ATP</name>
        <dbReference type="ChEBI" id="CHEBI:30616"/>
    </ligand>
</feature>
<sequence length="1180" mass="130467">MKKKPFIPPETIDAQARAADPSASVWVSANAGSGKTHVLTERVIRLLLEGTDPSKILCLTYTKAAAAVMQNRVFMRLSEWAVLPDEALAERLEKLERRRPGAARLATARRLFARALETPGGLKIQTIHAFCEAILHQFPLEANIAGHFEMMDDLMQAALVGEARRTLLETAYGGGDPALAAAFADVLQAAGETGLQSLLDEAVGRRNGLQLYLAELGVGTHRVEALHRAFGFEPDAREDDLLADLWPVPEFSDDALDLILSIPKGASRAQDFALQLKRLEKASGLPDKIAVLRAAFLKSTGEPKSGSYVCSAAVKKLLPEFEEEFDTAAARVEMGLDRLKELRLVRLNLAALTLIDNLLQRYHDLKRRRGLLDFEDLITRTVALLARNGAGQWVQYKLDRGIDHILVDEAQDTSPDQWQVIRMLSEEFFSGLGQRNVQRTLFAVGDEKQSIYSFQGAVPDDFAEQGRAISIQASNAELKFERVSLNFSFRSTPDVLQAVDEVFARPEANRGLSGATVHSAIRDKEPGEIEIWDMLTPEMVEEPDDWRVPVDQLAAPAVRLAEQIAATIRYWLDRGEPIPGQNRKIAPRDIMVLVRKRDQFMPALSRALKNLSVPVAGADRLQLTSHIAIQDLMALGRFVLQPSDDLSLAALLKSPLFGWDDDRLFTLAYPRGAGDTLFEYLYRASRHDAELAQIHKLLSRWRNMADTMPVFEFYARVLSADGARRKLLARLGPEAGDIIDEFQNYALSAERAGLPGLQAFLETLEAAAPEIKRELDQGRDEVRIMTVHAAKGLEGAVVFLVDPGSAVWTGSRAPKLIPYDFQGDGPPVKGFLWQPNSSCQTGFTAAEIEKLKNRAEEEYRRLLYVGMTRAEDRLIICGYRGTRESGETWHRLVEDALAAKSETFVHPVTGVAARRYRKTPRSFIEINEEDQAGATSLPPLPHDYRQPMKAEPGLPRPLAPSGASALIEADEEPPLDLSSPVLQPGTGAPAFALRRGTAIHMLLQYLPDVAPEKREHLAADYLARIAADWPDAERLKAWQSVHAILDDPRFGPVFAEGSRGEVAVMGMIDIGGRDHAVSGQIDRISVDESRVLIVDYKTNRPPPKTLEAVPSAYRAQLALYRELLRPLYPGRVVEAALLFTEGPFLLLVPDAVLDDAMGALKDTQGKVRNQNLTDGGRRAT</sequence>
<dbReference type="EMBL" id="EQ999546">
    <property type="protein sequence ID" value="EEZ30110.1"/>
    <property type="molecule type" value="Genomic_DNA"/>
</dbReference>
<evidence type="ECO:0000256" key="7">
    <source>
        <dbReference type="ARBA" id="ARBA00022840"/>
    </source>
</evidence>
<evidence type="ECO:0000256" key="9">
    <source>
        <dbReference type="ARBA" id="ARBA00023204"/>
    </source>
</evidence>
<keyword evidence="2 15" id="KW-0547">Nucleotide-binding</keyword>
<evidence type="ECO:0000259" key="17">
    <source>
        <dbReference type="PROSITE" id="PS51198"/>
    </source>
</evidence>
<evidence type="ECO:0000256" key="11">
    <source>
        <dbReference type="ARBA" id="ARBA00034617"/>
    </source>
</evidence>
<dbReference type="PROSITE" id="PS51198">
    <property type="entry name" value="UVRD_HELICASE_ATP_BIND"/>
    <property type="match status" value="1"/>
</dbReference>
<evidence type="ECO:0000256" key="2">
    <source>
        <dbReference type="ARBA" id="ARBA00022741"/>
    </source>
</evidence>
<dbReference type="Pfam" id="PF13361">
    <property type="entry name" value="UvrD_C"/>
    <property type="match status" value="1"/>
</dbReference>
<dbReference type="RefSeq" id="WP_004684552.1">
    <property type="nucleotide sequence ID" value="NZ_EQ999546.1"/>
</dbReference>
<reference evidence="19" key="1">
    <citation type="submission" date="2009-01" db="EMBL/GenBank/DDBJ databases">
        <title>The Genome Sequence of Brucella pinnipedialis M292/94/1.</title>
        <authorList>
            <consortium name="The Broad Institute Genome Sequencing Platform"/>
            <person name="Ward D."/>
            <person name="Young S.K."/>
            <person name="Kodira C.D."/>
            <person name="Zeng Q."/>
            <person name="Koehrsen M."/>
            <person name="Alvarado L."/>
            <person name="Berlin A."/>
            <person name="Borenstein D."/>
            <person name="Chen Z."/>
            <person name="Engels R."/>
            <person name="Freedman E."/>
            <person name="Gellesch M."/>
            <person name="Goldberg J."/>
            <person name="Griggs A."/>
            <person name="Gujja S."/>
            <person name="Heiman D."/>
            <person name="Hepburn T."/>
            <person name="Howarth C."/>
            <person name="Jen D."/>
            <person name="Larson L."/>
            <person name="Lewis B."/>
            <person name="Mehta T."/>
            <person name="Park D."/>
            <person name="Pearson M."/>
            <person name="Roberts A."/>
            <person name="Saif S."/>
            <person name="Shea T."/>
            <person name="Shenoy N."/>
            <person name="Sisk P."/>
            <person name="Stolte C."/>
            <person name="Sykes S."/>
            <person name="Walk T."/>
            <person name="White J."/>
            <person name="Yandava C."/>
            <person name="Whatmore A.M."/>
            <person name="Perrett L.L."/>
            <person name="O'Callaghan D."/>
            <person name="Nusbaum C."/>
            <person name="Galagan J."/>
            <person name="Birren B."/>
        </authorList>
    </citation>
    <scope>NUCLEOTIDE SEQUENCE [LARGE SCALE GENOMIC DNA]</scope>
    <source>
        <strain evidence="19">M292/94/1</strain>
    </source>
</reference>
<dbReference type="GO" id="GO:0003677">
    <property type="term" value="F:DNA binding"/>
    <property type="evidence" value="ECO:0007669"/>
    <property type="project" value="UniProtKB-KW"/>
</dbReference>
<dbReference type="GO" id="GO:0005829">
    <property type="term" value="C:cytosol"/>
    <property type="evidence" value="ECO:0007669"/>
    <property type="project" value="TreeGrafter"/>
</dbReference>
<feature type="domain" description="UvrD-like helicase ATP-binding" evidence="17">
    <location>
        <begin position="8"/>
        <end position="492"/>
    </location>
</feature>
<keyword evidence="6" id="KW-0269">Exonuclease</keyword>
<evidence type="ECO:0000256" key="15">
    <source>
        <dbReference type="PROSITE-ProRule" id="PRU00560"/>
    </source>
</evidence>
<accession>A0A0E1WZ66</accession>
<dbReference type="EC" id="5.6.2.4" evidence="12"/>
<keyword evidence="1" id="KW-0540">Nuclease</keyword>
<name>A0A0E1WZ66_9HYPH</name>
<keyword evidence="5 15" id="KW-0347">Helicase</keyword>
<evidence type="ECO:0000256" key="14">
    <source>
        <dbReference type="ARBA" id="ARBA00048988"/>
    </source>
</evidence>
<dbReference type="Gene3D" id="3.90.320.10">
    <property type="match status" value="1"/>
</dbReference>
<organism evidence="19">
    <name type="scientific">Brucella pinnipedialis M292/94/1</name>
    <dbReference type="NCBI Taxonomy" id="520462"/>
    <lineage>
        <taxon>Bacteria</taxon>
        <taxon>Pseudomonadati</taxon>
        <taxon>Pseudomonadota</taxon>
        <taxon>Alphaproteobacteria</taxon>
        <taxon>Hyphomicrobiales</taxon>
        <taxon>Brucellaceae</taxon>
        <taxon>Brucella/Ochrobactrum group</taxon>
        <taxon>Brucella</taxon>
    </lineage>
</organism>
<dbReference type="HOGENOM" id="CLU_001114_0_0_5"/>
<evidence type="ECO:0000256" key="6">
    <source>
        <dbReference type="ARBA" id="ARBA00022839"/>
    </source>
</evidence>
<dbReference type="Gene3D" id="1.10.486.10">
    <property type="entry name" value="PCRA, domain 4"/>
    <property type="match status" value="1"/>
</dbReference>
<keyword evidence="10" id="KW-0413">Isomerase</keyword>
<keyword evidence="9" id="KW-0234">DNA repair</keyword>
<dbReference type="Pfam" id="PF00580">
    <property type="entry name" value="UvrD-helicase"/>
    <property type="match status" value="1"/>
</dbReference>
<gene>
    <name evidence="19" type="ORF">BALG_00229</name>
</gene>
<dbReference type="InterPro" id="IPR014017">
    <property type="entry name" value="DNA_helicase_UvrD-like_C"/>
</dbReference>
<dbReference type="NCBIfam" id="TIGR02784">
    <property type="entry name" value="addA_alphas"/>
    <property type="match status" value="1"/>
</dbReference>
<comment type="catalytic activity">
    <reaction evidence="11">
        <text>Couples ATP hydrolysis with the unwinding of duplex DNA by translocating in the 3'-5' direction.</text>
        <dbReference type="EC" id="5.6.2.4"/>
    </reaction>
</comment>
<dbReference type="GO" id="GO:0004527">
    <property type="term" value="F:exonuclease activity"/>
    <property type="evidence" value="ECO:0007669"/>
    <property type="project" value="UniProtKB-KW"/>
</dbReference>
<dbReference type="InterPro" id="IPR014016">
    <property type="entry name" value="UvrD-like_ATP-bd"/>
</dbReference>
<evidence type="ECO:0000259" key="18">
    <source>
        <dbReference type="PROSITE" id="PS51217"/>
    </source>
</evidence>
<dbReference type="InterPro" id="IPR027417">
    <property type="entry name" value="P-loop_NTPase"/>
</dbReference>
<dbReference type="SUPFAM" id="SSF52980">
    <property type="entry name" value="Restriction endonuclease-like"/>
    <property type="match status" value="1"/>
</dbReference>
<dbReference type="InterPro" id="IPR000212">
    <property type="entry name" value="DNA_helicase_UvrD/REP"/>
</dbReference>
<dbReference type="Pfam" id="PF12705">
    <property type="entry name" value="PDDEXK_1"/>
    <property type="match status" value="1"/>
</dbReference>
<comment type="catalytic activity">
    <reaction evidence="14">
        <text>ATP + H2O = ADP + phosphate + H(+)</text>
        <dbReference type="Rhea" id="RHEA:13065"/>
        <dbReference type="ChEBI" id="CHEBI:15377"/>
        <dbReference type="ChEBI" id="CHEBI:15378"/>
        <dbReference type="ChEBI" id="CHEBI:30616"/>
        <dbReference type="ChEBI" id="CHEBI:43474"/>
        <dbReference type="ChEBI" id="CHEBI:456216"/>
        <dbReference type="EC" id="5.6.2.4"/>
    </reaction>
</comment>
<dbReference type="PROSITE" id="PS51217">
    <property type="entry name" value="UVRD_HELICASE_CTER"/>
    <property type="match status" value="1"/>
</dbReference>
<evidence type="ECO:0000256" key="1">
    <source>
        <dbReference type="ARBA" id="ARBA00022722"/>
    </source>
</evidence>
<dbReference type="InterPro" id="IPR014151">
    <property type="entry name" value="DNA_helicase_AddA"/>
</dbReference>
<dbReference type="InterPro" id="IPR038726">
    <property type="entry name" value="PDDEXK_AddAB-type"/>
</dbReference>
<dbReference type="Gene3D" id="3.30.160.800">
    <property type="match status" value="1"/>
</dbReference>
<feature type="region of interest" description="Disordered" evidence="16">
    <location>
        <begin position="925"/>
        <end position="963"/>
    </location>
</feature>
<evidence type="ECO:0000313" key="19">
    <source>
        <dbReference type="EMBL" id="EEZ30110.1"/>
    </source>
</evidence>
<dbReference type="InterPro" id="IPR011604">
    <property type="entry name" value="PDDEXK-like_dom_sf"/>
</dbReference>
<evidence type="ECO:0000256" key="13">
    <source>
        <dbReference type="ARBA" id="ARBA00034923"/>
    </source>
</evidence>
<dbReference type="Proteomes" id="UP000004659">
    <property type="component" value="Unassembled WGS sequence"/>
</dbReference>
<dbReference type="PANTHER" id="PTHR11070:SF2">
    <property type="entry name" value="ATP-DEPENDENT DNA HELICASE SRS2"/>
    <property type="match status" value="1"/>
</dbReference>
<evidence type="ECO:0000256" key="8">
    <source>
        <dbReference type="ARBA" id="ARBA00023125"/>
    </source>
</evidence>
<keyword evidence="3" id="KW-0227">DNA damage</keyword>
<dbReference type="InterPro" id="IPR011335">
    <property type="entry name" value="Restrct_endonuc-II-like"/>
</dbReference>
<evidence type="ECO:0000256" key="16">
    <source>
        <dbReference type="SAM" id="MobiDB-lite"/>
    </source>
</evidence>